<dbReference type="STRING" id="1224164.B843_01895"/>
<keyword evidence="2" id="KW-0472">Membrane</keyword>
<evidence type="ECO:0000313" key="4">
    <source>
        <dbReference type="Proteomes" id="UP000019222"/>
    </source>
</evidence>
<reference evidence="3 4" key="1">
    <citation type="submission" date="2013-02" db="EMBL/GenBank/DDBJ databases">
        <title>The complete genome sequence of Corynebacterium vitaeruminis DSM 20294.</title>
        <authorList>
            <person name="Ruckert C."/>
            <person name="Albersmeier A."/>
            <person name="Kalinowski J."/>
        </authorList>
    </citation>
    <scope>NUCLEOTIDE SEQUENCE [LARGE SCALE GENOMIC DNA]</scope>
    <source>
        <strain evidence="4">ATCC 10234</strain>
    </source>
</reference>
<dbReference type="KEGG" id="cvt:B843_01895"/>
<evidence type="ECO:0000313" key="3">
    <source>
        <dbReference type="EMBL" id="AHI21771.1"/>
    </source>
</evidence>
<sequence>MPSMFPSPLRGDAGSPTPADPSAKPKALLVAYYLAVASAIVLILSGLVLFTTQAPGGADAEMVQAVSRNQRFMAIVNIVGGLMIAALASQFHQAGRVTRRVYLGLVVVLIALNLIAVMLRVGGLVLMIIALMLALSAMAYFQQTVSAYIDHRVRS</sequence>
<dbReference type="Proteomes" id="UP000019222">
    <property type="component" value="Chromosome"/>
</dbReference>
<evidence type="ECO:0000256" key="2">
    <source>
        <dbReference type="SAM" id="Phobius"/>
    </source>
</evidence>
<dbReference type="RefSeq" id="WP_025251835.1">
    <property type="nucleotide sequence ID" value="NZ_CP004353.1"/>
</dbReference>
<dbReference type="HOGENOM" id="CLU_133685_0_0_11"/>
<dbReference type="PATRIC" id="fig|1224164.3.peg.369"/>
<gene>
    <name evidence="3" type="ORF">B843_01895</name>
</gene>
<protein>
    <recommendedName>
        <fullName evidence="5">Integral membrane protein</fullName>
    </recommendedName>
</protein>
<keyword evidence="2" id="KW-0812">Transmembrane</keyword>
<dbReference type="EMBL" id="CP004353">
    <property type="protein sequence ID" value="AHI21771.1"/>
    <property type="molecule type" value="Genomic_DNA"/>
</dbReference>
<organism evidence="3 4">
    <name type="scientific">Corynebacterium vitaeruminis DSM 20294</name>
    <dbReference type="NCBI Taxonomy" id="1224164"/>
    <lineage>
        <taxon>Bacteria</taxon>
        <taxon>Bacillati</taxon>
        <taxon>Actinomycetota</taxon>
        <taxon>Actinomycetes</taxon>
        <taxon>Mycobacteriales</taxon>
        <taxon>Corynebacteriaceae</taxon>
        <taxon>Corynebacterium</taxon>
    </lineage>
</organism>
<keyword evidence="4" id="KW-1185">Reference proteome</keyword>
<accession>W5XXK2</accession>
<name>W5XXK2_9CORY</name>
<evidence type="ECO:0000256" key="1">
    <source>
        <dbReference type="SAM" id="MobiDB-lite"/>
    </source>
</evidence>
<dbReference type="AlphaFoldDB" id="W5XXK2"/>
<feature type="transmembrane region" description="Helical" evidence="2">
    <location>
        <begin position="101"/>
        <end position="119"/>
    </location>
</feature>
<feature type="transmembrane region" description="Helical" evidence="2">
    <location>
        <begin position="125"/>
        <end position="149"/>
    </location>
</feature>
<proteinExistence type="predicted"/>
<feature type="transmembrane region" description="Helical" evidence="2">
    <location>
        <begin position="72"/>
        <end position="89"/>
    </location>
</feature>
<keyword evidence="2" id="KW-1133">Transmembrane helix</keyword>
<feature type="transmembrane region" description="Helical" evidence="2">
    <location>
        <begin position="30"/>
        <end position="52"/>
    </location>
</feature>
<feature type="region of interest" description="Disordered" evidence="1">
    <location>
        <begin position="1"/>
        <end position="21"/>
    </location>
</feature>
<evidence type="ECO:0008006" key="5">
    <source>
        <dbReference type="Google" id="ProtNLM"/>
    </source>
</evidence>